<dbReference type="Gene3D" id="3.90.660.10">
    <property type="match status" value="1"/>
</dbReference>
<dbReference type="PANTHER" id="PTHR10742">
    <property type="entry name" value="FLAVIN MONOAMINE OXIDASE"/>
    <property type="match status" value="1"/>
</dbReference>
<dbReference type="GO" id="GO:0016491">
    <property type="term" value="F:oxidoreductase activity"/>
    <property type="evidence" value="ECO:0007669"/>
    <property type="project" value="InterPro"/>
</dbReference>
<dbReference type="Pfam" id="PF01593">
    <property type="entry name" value="Amino_oxidase"/>
    <property type="match status" value="1"/>
</dbReference>
<dbReference type="SUPFAM" id="SSF51905">
    <property type="entry name" value="FAD/NAD(P)-binding domain"/>
    <property type="match status" value="1"/>
</dbReference>
<sequence>MAAPSMADDSRPHVCIVGAGISGLRCADVLLSRNFQVTILEARDRIGGRICQSDALGYTVDVGPNWIHAWTDSAEPHPIFKLAAETNTPVHYWNNKQLIFKSDGSKLPDALTERLSTLLWAIIEEAFTFSEEARLRDGGKSIDARESLYDFVKREAEKRVSNVEERELLVQMSEMFGAYVGEPVWKQSLRFAWMEECCGGEEMFVESSYSQILQRCAGPALAGANIHLNTYVNHISTGSDKVTLSLAGGFSRSFDQVVLSTPLGWLKRNLSAFSPPLPPRISSAVMNLGLSQLEKVFITFPGVFWKADPQADTFPCYTNWLSPAYATETNPNAWPQEIWDLSSFAPPNNHPTLLFYLYGDCSRYIVDLIHGKSAEEKHRLLDTFFRPYYSKLPGFEPENEMCRPTHILATEWLKGELNGGASYCNFPVGSEDAEGDVLAFRDGCAARRLWFCGEHACPFEECGTVAGAYLSGQNAAERVSQFYGKA</sequence>
<dbReference type="PRINTS" id="PR00419">
    <property type="entry name" value="ADXRDTASE"/>
</dbReference>
<dbReference type="SUPFAM" id="SSF54373">
    <property type="entry name" value="FAD-linked reductases, C-terminal domain"/>
    <property type="match status" value="1"/>
</dbReference>
<dbReference type="GO" id="GO:0050660">
    <property type="term" value="F:flavin adenine dinucleotide binding"/>
    <property type="evidence" value="ECO:0007669"/>
    <property type="project" value="TreeGrafter"/>
</dbReference>
<dbReference type="AlphaFoldDB" id="A0AAD7C2A9"/>
<dbReference type="InterPro" id="IPR002937">
    <property type="entry name" value="Amino_oxidase"/>
</dbReference>
<proteinExistence type="predicted"/>
<dbReference type="InterPro" id="IPR050281">
    <property type="entry name" value="Flavin_monoamine_oxidase"/>
</dbReference>
<evidence type="ECO:0000313" key="3">
    <source>
        <dbReference type="Proteomes" id="UP001221142"/>
    </source>
</evidence>
<protein>
    <recommendedName>
        <fullName evidence="1">Amine oxidase domain-containing protein</fullName>
    </recommendedName>
</protein>
<evidence type="ECO:0000313" key="2">
    <source>
        <dbReference type="EMBL" id="KAJ7637016.1"/>
    </source>
</evidence>
<name>A0AAD7C2A9_9AGAR</name>
<gene>
    <name evidence="2" type="ORF">FB45DRAFT_908008</name>
</gene>
<dbReference type="PANTHER" id="PTHR10742:SF414">
    <property type="entry name" value="CONTAINING AMINE OXIDASE, PUTATIVE (AFU_ORTHOLOGUE AFUA_3G12150)-RELATED"/>
    <property type="match status" value="1"/>
</dbReference>
<dbReference type="GO" id="GO:0006338">
    <property type="term" value="P:chromatin remodeling"/>
    <property type="evidence" value="ECO:0007669"/>
    <property type="project" value="TreeGrafter"/>
</dbReference>
<keyword evidence="3" id="KW-1185">Reference proteome</keyword>
<dbReference type="Gene3D" id="3.50.50.60">
    <property type="entry name" value="FAD/NAD(P)-binding domain"/>
    <property type="match status" value="1"/>
</dbReference>
<comment type="caution">
    <text evidence="2">The sequence shown here is derived from an EMBL/GenBank/DDBJ whole genome shotgun (WGS) entry which is preliminary data.</text>
</comment>
<feature type="domain" description="Amine oxidase" evidence="1">
    <location>
        <begin position="21"/>
        <end position="479"/>
    </location>
</feature>
<dbReference type="InterPro" id="IPR036188">
    <property type="entry name" value="FAD/NAD-bd_sf"/>
</dbReference>
<reference evidence="2" key="1">
    <citation type="submission" date="2023-03" db="EMBL/GenBank/DDBJ databases">
        <title>Massive genome expansion in bonnet fungi (Mycena s.s.) driven by repeated elements and novel gene families across ecological guilds.</title>
        <authorList>
            <consortium name="Lawrence Berkeley National Laboratory"/>
            <person name="Harder C.B."/>
            <person name="Miyauchi S."/>
            <person name="Viragh M."/>
            <person name="Kuo A."/>
            <person name="Thoen E."/>
            <person name="Andreopoulos B."/>
            <person name="Lu D."/>
            <person name="Skrede I."/>
            <person name="Drula E."/>
            <person name="Henrissat B."/>
            <person name="Morin E."/>
            <person name="Kohler A."/>
            <person name="Barry K."/>
            <person name="LaButti K."/>
            <person name="Morin E."/>
            <person name="Salamov A."/>
            <person name="Lipzen A."/>
            <person name="Mereny Z."/>
            <person name="Hegedus B."/>
            <person name="Baldrian P."/>
            <person name="Stursova M."/>
            <person name="Weitz H."/>
            <person name="Taylor A."/>
            <person name="Grigoriev I.V."/>
            <person name="Nagy L.G."/>
            <person name="Martin F."/>
            <person name="Kauserud H."/>
        </authorList>
    </citation>
    <scope>NUCLEOTIDE SEQUENCE</scope>
    <source>
        <strain evidence="2">9284</strain>
    </source>
</reference>
<evidence type="ECO:0000259" key="1">
    <source>
        <dbReference type="Pfam" id="PF01593"/>
    </source>
</evidence>
<dbReference type="Proteomes" id="UP001221142">
    <property type="component" value="Unassembled WGS sequence"/>
</dbReference>
<dbReference type="GO" id="GO:0003682">
    <property type="term" value="F:chromatin binding"/>
    <property type="evidence" value="ECO:0007669"/>
    <property type="project" value="TreeGrafter"/>
</dbReference>
<dbReference type="EMBL" id="JARKIF010000006">
    <property type="protein sequence ID" value="KAJ7637016.1"/>
    <property type="molecule type" value="Genomic_DNA"/>
</dbReference>
<organism evidence="2 3">
    <name type="scientific">Roridomyces roridus</name>
    <dbReference type="NCBI Taxonomy" id="1738132"/>
    <lineage>
        <taxon>Eukaryota</taxon>
        <taxon>Fungi</taxon>
        <taxon>Dikarya</taxon>
        <taxon>Basidiomycota</taxon>
        <taxon>Agaricomycotina</taxon>
        <taxon>Agaricomycetes</taxon>
        <taxon>Agaricomycetidae</taxon>
        <taxon>Agaricales</taxon>
        <taxon>Marasmiineae</taxon>
        <taxon>Mycenaceae</taxon>
        <taxon>Roridomyces</taxon>
    </lineage>
</organism>
<accession>A0AAD7C2A9</accession>